<accession>A0ABW9ZUV5</accession>
<dbReference type="InterPro" id="IPR029058">
    <property type="entry name" value="AB_hydrolase_fold"/>
</dbReference>
<keyword evidence="2 3" id="KW-0378">Hydrolase</keyword>
<dbReference type="SUPFAM" id="SSF53474">
    <property type="entry name" value="alpha/beta-Hydrolases"/>
    <property type="match status" value="1"/>
</dbReference>
<evidence type="ECO:0000256" key="1">
    <source>
        <dbReference type="ARBA" id="ARBA00010088"/>
    </source>
</evidence>
<gene>
    <name evidence="5" type="ORF">GWC95_13495</name>
</gene>
<name>A0ABW9ZUV5_9BACT</name>
<keyword evidence="6" id="KW-1185">Reference proteome</keyword>
<dbReference type="Pfam" id="PF00561">
    <property type="entry name" value="Abhydrolase_1"/>
    <property type="match status" value="1"/>
</dbReference>
<dbReference type="NCBIfam" id="TIGR01250">
    <property type="entry name" value="pro_imino_pep_2"/>
    <property type="match status" value="1"/>
</dbReference>
<organism evidence="5 6">
    <name type="scientific">Sediminibacterium roseum</name>
    <dbReference type="NCBI Taxonomy" id="1978412"/>
    <lineage>
        <taxon>Bacteria</taxon>
        <taxon>Pseudomonadati</taxon>
        <taxon>Bacteroidota</taxon>
        <taxon>Chitinophagia</taxon>
        <taxon>Chitinophagales</taxon>
        <taxon>Chitinophagaceae</taxon>
        <taxon>Sediminibacterium</taxon>
    </lineage>
</organism>
<comment type="similarity">
    <text evidence="1 3">Belongs to the peptidase S33 family.</text>
</comment>
<reference evidence="5 6" key="1">
    <citation type="submission" date="2020-01" db="EMBL/GenBank/DDBJ databases">
        <title>Genome analysis.</title>
        <authorList>
            <person name="Wu S."/>
            <person name="Wang G."/>
        </authorList>
    </citation>
    <scope>NUCLEOTIDE SEQUENCE [LARGE SCALE GENOMIC DNA]</scope>
    <source>
        <strain evidence="5 6">SYL130</strain>
    </source>
</reference>
<evidence type="ECO:0000259" key="4">
    <source>
        <dbReference type="Pfam" id="PF00561"/>
    </source>
</evidence>
<sequence>MRPPDLKRTLTFLCLCCLCIACRHEPTGKPAEGFITVSGKKLWYKIYGSGDATPLLMLHGGPGFPSYYLSPLAARLATERKVIVFDQIGCGRSERTTDTAFMSIESHLAQVDSLLSYLQVKEYYLYGHSYGTMLAMDHYLKHPQSIKGVVFASPCMSTLRWVKDADTLAGLLPDSTRLLLRQYIRKEKTDPVKFAKAIDTYYSTYYNRKQPVPKEVDSSIKNSGDNMYEHMWGKYDFECTGTLSAYNRINDLPRVKAPVLFTCGEFDAARPATVKYYHSLLPGSTFVVIPNAGHGTMGDQPGEDYKNVHLFLQRLDRQER</sequence>
<dbReference type="PANTHER" id="PTHR43194">
    <property type="entry name" value="HYDROLASE ALPHA/BETA FOLD FAMILY"/>
    <property type="match status" value="1"/>
</dbReference>
<evidence type="ECO:0000256" key="2">
    <source>
        <dbReference type="ARBA" id="ARBA00022801"/>
    </source>
</evidence>
<dbReference type="PANTHER" id="PTHR43194:SF2">
    <property type="entry name" value="PEROXISOMAL MEMBRANE PROTEIN LPX1"/>
    <property type="match status" value="1"/>
</dbReference>
<dbReference type="GO" id="GO:0016787">
    <property type="term" value="F:hydrolase activity"/>
    <property type="evidence" value="ECO:0007669"/>
    <property type="project" value="UniProtKB-KW"/>
</dbReference>
<dbReference type="EMBL" id="JAACJS010000015">
    <property type="protein sequence ID" value="NCI50942.1"/>
    <property type="molecule type" value="Genomic_DNA"/>
</dbReference>
<protein>
    <submittedName>
        <fullName evidence="5">Proline iminopeptidase-family hydrolase</fullName>
    </submittedName>
</protein>
<dbReference type="PRINTS" id="PR00793">
    <property type="entry name" value="PROAMNOPTASE"/>
</dbReference>
<dbReference type="PIRSF" id="PIRSF005539">
    <property type="entry name" value="Pept_S33_TRI_F1"/>
    <property type="match status" value="1"/>
</dbReference>
<evidence type="ECO:0000313" key="6">
    <source>
        <dbReference type="Proteomes" id="UP000753802"/>
    </source>
</evidence>
<dbReference type="InterPro" id="IPR050228">
    <property type="entry name" value="Carboxylesterase_BioH"/>
</dbReference>
<evidence type="ECO:0000313" key="5">
    <source>
        <dbReference type="EMBL" id="NCI50942.1"/>
    </source>
</evidence>
<evidence type="ECO:0000256" key="3">
    <source>
        <dbReference type="PIRNR" id="PIRNR005539"/>
    </source>
</evidence>
<dbReference type="RefSeq" id="WP_161819246.1">
    <property type="nucleotide sequence ID" value="NZ_JAACJS010000015.1"/>
</dbReference>
<dbReference type="InterPro" id="IPR002410">
    <property type="entry name" value="Peptidase_S33"/>
</dbReference>
<proteinExistence type="inferred from homology"/>
<dbReference type="Proteomes" id="UP000753802">
    <property type="component" value="Unassembled WGS sequence"/>
</dbReference>
<comment type="caution">
    <text evidence="5">The sequence shown here is derived from an EMBL/GenBank/DDBJ whole genome shotgun (WGS) entry which is preliminary data.</text>
</comment>
<feature type="domain" description="AB hydrolase-1" evidence="4">
    <location>
        <begin position="54"/>
        <end position="296"/>
    </location>
</feature>
<dbReference type="InterPro" id="IPR000073">
    <property type="entry name" value="AB_hydrolase_1"/>
</dbReference>
<dbReference type="Gene3D" id="3.40.50.1820">
    <property type="entry name" value="alpha/beta hydrolase"/>
    <property type="match status" value="1"/>
</dbReference>
<dbReference type="InterPro" id="IPR005945">
    <property type="entry name" value="Pro_imino_pep"/>
</dbReference>